<name>A0A382EIV3_9ZZZZ</name>
<protein>
    <submittedName>
        <fullName evidence="1">Uncharacterized protein</fullName>
    </submittedName>
</protein>
<proteinExistence type="predicted"/>
<dbReference type="AlphaFoldDB" id="A0A382EIV3"/>
<accession>A0A382EIV3</accession>
<feature type="non-terminal residue" evidence="1">
    <location>
        <position position="1"/>
    </location>
</feature>
<evidence type="ECO:0000313" key="1">
    <source>
        <dbReference type="EMBL" id="SVB49863.1"/>
    </source>
</evidence>
<reference evidence="1" key="1">
    <citation type="submission" date="2018-05" db="EMBL/GenBank/DDBJ databases">
        <authorList>
            <person name="Lanie J.A."/>
            <person name="Ng W.-L."/>
            <person name="Kazmierczak K.M."/>
            <person name="Andrzejewski T.M."/>
            <person name="Davidsen T.M."/>
            <person name="Wayne K.J."/>
            <person name="Tettelin H."/>
            <person name="Glass J.I."/>
            <person name="Rusch D."/>
            <person name="Podicherti R."/>
            <person name="Tsui H.-C.T."/>
            <person name="Winkler M.E."/>
        </authorList>
    </citation>
    <scope>NUCLEOTIDE SEQUENCE</scope>
</reference>
<dbReference type="EMBL" id="UINC01044419">
    <property type="protein sequence ID" value="SVB49863.1"/>
    <property type="molecule type" value="Genomic_DNA"/>
</dbReference>
<sequence length="145" mass="16761">PKKYIKHFESHGYDVDLEGFDMGGIDWIACEHELFGNTLAAITTNGIVMFRCAFRLNKKAAKQPKEVGFFVDRLNRESGFTTYHSALHKPPYFVLELRAFYTGPYDPIFFDSFIHEWHVDKTESIQNNPLFDKFMMQRPGSIGTA</sequence>
<organism evidence="1">
    <name type="scientific">marine metagenome</name>
    <dbReference type="NCBI Taxonomy" id="408172"/>
    <lineage>
        <taxon>unclassified sequences</taxon>
        <taxon>metagenomes</taxon>
        <taxon>ecological metagenomes</taxon>
    </lineage>
</organism>
<gene>
    <name evidence="1" type="ORF">METZ01_LOCUS202717</name>
</gene>